<keyword evidence="6" id="KW-0963">Cytoplasm</keyword>
<evidence type="ECO:0000256" key="8">
    <source>
        <dbReference type="ARBA" id="ARBA00023228"/>
    </source>
</evidence>
<evidence type="ECO:0000256" key="11">
    <source>
        <dbReference type="SAM" id="Phobius"/>
    </source>
</evidence>
<dbReference type="InterPro" id="IPR039842">
    <property type="entry name" value="TBC1D7"/>
</dbReference>
<evidence type="ECO:0000256" key="9">
    <source>
        <dbReference type="ARBA" id="ARBA00023329"/>
    </source>
</evidence>
<dbReference type="Gene3D" id="1.10.10.750">
    <property type="entry name" value="Ypt/Rab-GAP domain of gyp1p, domain 1"/>
    <property type="match status" value="1"/>
</dbReference>
<evidence type="ECO:0000313" key="14">
    <source>
        <dbReference type="Proteomes" id="UP000639338"/>
    </source>
</evidence>
<dbReference type="InterPro" id="IPR000195">
    <property type="entry name" value="Rab-GAP-TBC_dom"/>
</dbReference>
<dbReference type="Gene3D" id="1.10.8.680">
    <property type="entry name" value="Ypt/Rab-GAP domain of gyp1p, domain 2"/>
    <property type="match status" value="1"/>
</dbReference>
<dbReference type="EMBL" id="JACMRX010000002">
    <property type="protein sequence ID" value="KAF7995827.1"/>
    <property type="molecule type" value="Genomic_DNA"/>
</dbReference>
<sequence length="298" mass="35266">MTDERNFRSSYYEKVGFRSVEEKKSLEILLKDRPYDKAKLKYFCLRFTVPVTHRNFVWKLLLGITPIYTESDEFIAKQRKMEFHDLRGALNKTKIVNETTKPHQVYLTMWLLRTRRAKIEMTTQLETPLFRSMNRMAESLWHIMEGDQNYDNMVDMYWILRGFLDHIENFHNDIRKLFECTFTLLDKEDTDLYKHLLKLDALNNIPFDDWFCSCFAGTISNTSIPKIWDKIAVGAYKILIYVAVVILMTFKRSLLLCESMDGVLDTITYINEETSELVVNKAIELWQQSGSCPQIQSQ</sequence>
<dbReference type="Gene3D" id="1.10.472.80">
    <property type="entry name" value="Ypt/Rab-GAP domain of gyp1p, domain 3"/>
    <property type="match status" value="1"/>
</dbReference>
<dbReference type="PANTHER" id="PTHR13530:SF3">
    <property type="entry name" value="TBC1 DOMAIN FAMILY MEMBER 7"/>
    <property type="match status" value="1"/>
</dbReference>
<evidence type="ECO:0000256" key="3">
    <source>
        <dbReference type="ARBA" id="ARBA00004656"/>
    </source>
</evidence>
<feature type="domain" description="Rab-GAP TBC" evidence="12">
    <location>
        <begin position="48"/>
        <end position="235"/>
    </location>
</feature>
<organism evidence="13 14">
    <name type="scientific">Aphidius gifuensis</name>
    <name type="common">Parasitoid wasp</name>
    <dbReference type="NCBI Taxonomy" id="684658"/>
    <lineage>
        <taxon>Eukaryota</taxon>
        <taxon>Metazoa</taxon>
        <taxon>Ecdysozoa</taxon>
        <taxon>Arthropoda</taxon>
        <taxon>Hexapoda</taxon>
        <taxon>Insecta</taxon>
        <taxon>Pterygota</taxon>
        <taxon>Neoptera</taxon>
        <taxon>Endopterygota</taxon>
        <taxon>Hymenoptera</taxon>
        <taxon>Apocrita</taxon>
        <taxon>Ichneumonoidea</taxon>
        <taxon>Braconidae</taxon>
        <taxon>Aphidiinae</taxon>
        <taxon>Aphidius</taxon>
    </lineage>
</organism>
<evidence type="ECO:0000256" key="10">
    <source>
        <dbReference type="ARBA" id="ARBA00046045"/>
    </source>
</evidence>
<comment type="function">
    <text evidence="10">Non-catalytic component of the TSC-TBC complex, a multiprotein complex that acts as a negative regulator of the canonical mTORC1 complex, an evolutionarily conserved central nutrient sensor that stimulates anabolic reactions and macromolecule biosynthesis to promote cellular biomass generation and growth. The TSC-TBC complex acts as a GTPase-activating protein (GAP) for the small GTPase RHEB, a direct activator of the protein kinase activity of mTORC1. In absence of nutrients, the TSC-TBC complex inhibits mTORC1, thereby preventing phosphorylation of ribosomal protein S6 kinase (RPS6KB1 and RPS6KB2) and EIF4EBP1 (4E-BP1) by the mTORC1 signaling. The TSC-TBC complex is inactivated in response to nutrients, relieving inhibition of mTORC1.</text>
</comment>
<reference evidence="13 14" key="1">
    <citation type="submission" date="2020-08" db="EMBL/GenBank/DDBJ databases">
        <title>Aphidius gifuensis genome sequencing and assembly.</title>
        <authorList>
            <person name="Du Z."/>
        </authorList>
    </citation>
    <scope>NUCLEOTIDE SEQUENCE [LARGE SCALE GENOMIC DNA]</scope>
    <source>
        <strain evidence="13">YNYX2018</strain>
        <tissue evidence="13">Adults</tissue>
    </source>
</reference>
<evidence type="ECO:0000256" key="6">
    <source>
        <dbReference type="ARBA" id="ARBA00022490"/>
    </source>
</evidence>
<dbReference type="GO" id="GO:0005765">
    <property type="term" value="C:lysosomal membrane"/>
    <property type="evidence" value="ECO:0007669"/>
    <property type="project" value="UniProtKB-SubCell"/>
</dbReference>
<dbReference type="GO" id="GO:0031410">
    <property type="term" value="C:cytoplasmic vesicle"/>
    <property type="evidence" value="ECO:0007669"/>
    <property type="project" value="UniProtKB-SubCell"/>
</dbReference>
<keyword evidence="5" id="KW-0343">GTPase activation</keyword>
<keyword evidence="11" id="KW-1133">Transmembrane helix</keyword>
<dbReference type="OrthoDB" id="18718at2759"/>
<evidence type="ECO:0000256" key="4">
    <source>
        <dbReference type="ARBA" id="ARBA00015455"/>
    </source>
</evidence>
<evidence type="ECO:0000256" key="7">
    <source>
        <dbReference type="ARBA" id="ARBA00023136"/>
    </source>
</evidence>
<name>A0A834Y334_APHGI</name>
<proteinExistence type="predicted"/>
<keyword evidence="9" id="KW-0968">Cytoplasmic vesicle</keyword>
<keyword evidence="8" id="KW-0458">Lysosome</keyword>
<evidence type="ECO:0000256" key="2">
    <source>
        <dbReference type="ARBA" id="ARBA00004541"/>
    </source>
</evidence>
<keyword evidence="11" id="KW-0812">Transmembrane</keyword>
<keyword evidence="14" id="KW-1185">Reference proteome</keyword>
<evidence type="ECO:0000256" key="5">
    <source>
        <dbReference type="ARBA" id="ARBA00022468"/>
    </source>
</evidence>
<protein>
    <recommendedName>
        <fullName evidence="4">TBC1 domain family member 7</fullName>
    </recommendedName>
</protein>
<dbReference type="AlphaFoldDB" id="A0A834Y334"/>
<dbReference type="PANTHER" id="PTHR13530">
    <property type="entry name" value="TBC1 DOMAIN FAMILY MEMBER 7"/>
    <property type="match status" value="1"/>
</dbReference>
<dbReference type="Proteomes" id="UP000639338">
    <property type="component" value="Unassembled WGS sequence"/>
</dbReference>
<evidence type="ECO:0000256" key="1">
    <source>
        <dbReference type="ARBA" id="ARBA00004514"/>
    </source>
</evidence>
<comment type="subcellular location">
    <subcellularLocation>
        <location evidence="1">Cytoplasm</location>
        <location evidence="1">Cytosol</location>
    </subcellularLocation>
    <subcellularLocation>
        <location evidence="2">Cytoplasmic vesicle</location>
    </subcellularLocation>
    <subcellularLocation>
        <location evidence="3">Lysosome membrane</location>
    </subcellularLocation>
</comment>
<dbReference type="SUPFAM" id="SSF47923">
    <property type="entry name" value="Ypt/Rab-GAP domain of gyp1p"/>
    <property type="match status" value="2"/>
</dbReference>
<dbReference type="InterPro" id="IPR043039">
    <property type="entry name" value="TBC1D7_dom2"/>
</dbReference>
<evidence type="ECO:0000259" key="12">
    <source>
        <dbReference type="PROSITE" id="PS50086"/>
    </source>
</evidence>
<dbReference type="GO" id="GO:0005829">
    <property type="term" value="C:cytosol"/>
    <property type="evidence" value="ECO:0007669"/>
    <property type="project" value="UniProtKB-SubCell"/>
</dbReference>
<dbReference type="GO" id="GO:0032007">
    <property type="term" value="P:negative regulation of TOR signaling"/>
    <property type="evidence" value="ECO:0007669"/>
    <property type="project" value="TreeGrafter"/>
</dbReference>
<dbReference type="PROSITE" id="PS50086">
    <property type="entry name" value="TBC_RABGAP"/>
    <property type="match status" value="1"/>
</dbReference>
<dbReference type="InterPro" id="IPR035969">
    <property type="entry name" value="Rab-GAP_TBC_sf"/>
</dbReference>
<comment type="caution">
    <text evidence="13">The sequence shown here is derived from an EMBL/GenBank/DDBJ whole genome shotgun (WGS) entry which is preliminary data.</text>
</comment>
<feature type="transmembrane region" description="Helical" evidence="11">
    <location>
        <begin position="231"/>
        <end position="250"/>
    </location>
</feature>
<keyword evidence="7 11" id="KW-0472">Membrane</keyword>
<dbReference type="Pfam" id="PF00566">
    <property type="entry name" value="RabGAP-TBC"/>
    <property type="match status" value="1"/>
</dbReference>
<dbReference type="GO" id="GO:0005096">
    <property type="term" value="F:GTPase activator activity"/>
    <property type="evidence" value="ECO:0007669"/>
    <property type="project" value="UniProtKB-KW"/>
</dbReference>
<gene>
    <name evidence="13" type="ORF">HCN44_006934</name>
</gene>
<evidence type="ECO:0000313" key="13">
    <source>
        <dbReference type="EMBL" id="KAF7995827.1"/>
    </source>
</evidence>
<accession>A0A834Y334</accession>